<sequence length="69" mass="7736">MNEPQHSSHEFGIGGHHGQAFVAHRSWLRTRTGVGHSRIRNLVLLKIRRVEGTKHTGSIDAQNPPVCMM</sequence>
<organism evidence="1 2">
    <name type="scientific">Trichonephila clavipes</name>
    <name type="common">Golden silk orbweaver</name>
    <name type="synonym">Nephila clavipes</name>
    <dbReference type="NCBI Taxonomy" id="2585209"/>
    <lineage>
        <taxon>Eukaryota</taxon>
        <taxon>Metazoa</taxon>
        <taxon>Ecdysozoa</taxon>
        <taxon>Arthropoda</taxon>
        <taxon>Chelicerata</taxon>
        <taxon>Arachnida</taxon>
        <taxon>Araneae</taxon>
        <taxon>Araneomorphae</taxon>
        <taxon>Entelegynae</taxon>
        <taxon>Araneoidea</taxon>
        <taxon>Nephilidae</taxon>
        <taxon>Trichonephila</taxon>
    </lineage>
</organism>
<dbReference type="AlphaFoldDB" id="A0A8X6SX28"/>
<evidence type="ECO:0000313" key="1">
    <source>
        <dbReference type="EMBL" id="GFY15951.1"/>
    </source>
</evidence>
<dbReference type="EMBL" id="BMAU01021335">
    <property type="protein sequence ID" value="GFY15951.1"/>
    <property type="molecule type" value="Genomic_DNA"/>
</dbReference>
<reference evidence="1" key="1">
    <citation type="submission" date="2020-08" db="EMBL/GenBank/DDBJ databases">
        <title>Multicomponent nature underlies the extraordinary mechanical properties of spider dragline silk.</title>
        <authorList>
            <person name="Kono N."/>
            <person name="Nakamura H."/>
            <person name="Mori M."/>
            <person name="Yoshida Y."/>
            <person name="Ohtoshi R."/>
            <person name="Malay A.D."/>
            <person name="Moran D.A.P."/>
            <person name="Tomita M."/>
            <person name="Numata K."/>
            <person name="Arakawa K."/>
        </authorList>
    </citation>
    <scope>NUCLEOTIDE SEQUENCE</scope>
</reference>
<comment type="caution">
    <text evidence="1">The sequence shown here is derived from an EMBL/GenBank/DDBJ whole genome shotgun (WGS) entry which is preliminary data.</text>
</comment>
<protein>
    <submittedName>
        <fullName evidence="1">Uncharacterized protein</fullName>
    </submittedName>
</protein>
<proteinExistence type="predicted"/>
<dbReference type="Proteomes" id="UP000887159">
    <property type="component" value="Unassembled WGS sequence"/>
</dbReference>
<gene>
    <name evidence="1" type="ORF">TNCV_1285961</name>
</gene>
<evidence type="ECO:0000313" key="2">
    <source>
        <dbReference type="Proteomes" id="UP000887159"/>
    </source>
</evidence>
<keyword evidence="2" id="KW-1185">Reference proteome</keyword>
<name>A0A8X6SX28_TRICX</name>
<accession>A0A8X6SX28</accession>